<feature type="compositionally biased region" description="Low complexity" evidence="1">
    <location>
        <begin position="45"/>
        <end position="83"/>
    </location>
</feature>
<evidence type="ECO:0000313" key="2">
    <source>
        <dbReference type="EMBL" id="TBU64205.1"/>
    </source>
</evidence>
<accession>A0A4Q9Q9L0</accession>
<organism evidence="2 3">
    <name type="scientific">Dichomitus squalens</name>
    <dbReference type="NCBI Taxonomy" id="114155"/>
    <lineage>
        <taxon>Eukaryota</taxon>
        <taxon>Fungi</taxon>
        <taxon>Dikarya</taxon>
        <taxon>Basidiomycota</taxon>
        <taxon>Agaricomycotina</taxon>
        <taxon>Agaricomycetes</taxon>
        <taxon>Polyporales</taxon>
        <taxon>Polyporaceae</taxon>
        <taxon>Dichomitus</taxon>
    </lineage>
</organism>
<dbReference type="Proteomes" id="UP000292082">
    <property type="component" value="Unassembled WGS sequence"/>
</dbReference>
<gene>
    <name evidence="2" type="ORF">BD310DRAFT_868463</name>
</gene>
<dbReference type="EMBL" id="ML145087">
    <property type="protein sequence ID" value="TBU64205.1"/>
    <property type="molecule type" value="Genomic_DNA"/>
</dbReference>
<feature type="compositionally biased region" description="Polar residues" evidence="1">
    <location>
        <begin position="109"/>
        <end position="120"/>
    </location>
</feature>
<protein>
    <submittedName>
        <fullName evidence="2">Uncharacterized protein</fullName>
    </submittedName>
</protein>
<keyword evidence="3" id="KW-1185">Reference proteome</keyword>
<dbReference type="AlphaFoldDB" id="A0A4Q9Q9L0"/>
<feature type="region of interest" description="Disordered" evidence="1">
    <location>
        <begin position="40"/>
        <end position="128"/>
    </location>
</feature>
<evidence type="ECO:0000256" key="1">
    <source>
        <dbReference type="SAM" id="MobiDB-lite"/>
    </source>
</evidence>
<name>A0A4Q9Q9L0_9APHY</name>
<proteinExistence type="predicted"/>
<evidence type="ECO:0000313" key="3">
    <source>
        <dbReference type="Proteomes" id="UP000292082"/>
    </source>
</evidence>
<reference evidence="2 3" key="1">
    <citation type="submission" date="2019-01" db="EMBL/GenBank/DDBJ databases">
        <title>Draft genome sequences of three monokaryotic isolates of the white-rot basidiomycete fungus Dichomitus squalens.</title>
        <authorList>
            <consortium name="DOE Joint Genome Institute"/>
            <person name="Lopez S.C."/>
            <person name="Andreopoulos B."/>
            <person name="Pangilinan J."/>
            <person name="Lipzen A."/>
            <person name="Riley R."/>
            <person name="Ahrendt S."/>
            <person name="Ng V."/>
            <person name="Barry K."/>
            <person name="Daum C."/>
            <person name="Grigoriev I.V."/>
            <person name="Hilden K.S."/>
            <person name="Makela M.R."/>
            <person name="de Vries R.P."/>
        </authorList>
    </citation>
    <scope>NUCLEOTIDE SEQUENCE [LARGE SCALE GENOMIC DNA]</scope>
    <source>
        <strain evidence="2 3">CBS 464.89</strain>
    </source>
</reference>
<sequence length="240" mass="26643">MYAPSSPQQIHLEDNSFSSLDTKVQTAIISTSLHHLQQRYHHYHQSSSPSSSLSCPAQSASPPSANEPLSSPSSDTPSPLPSSVAPQQSEEEWGTPHLLLDLSAPPPTSNSDITCSTSSGKPLDPTNPAVRRARHWISAISSFLKVHRAKEKPERPVVQQRFREMIEAIKEIEEEKDLMSYNIVVSTQLYHAVRRLAHANVIGQKTRPSDLARKVLECWKGRFPGKLPERRAGAMEADDR</sequence>